<reference evidence="3 4" key="1">
    <citation type="submission" date="2016-12" db="EMBL/GenBank/DDBJ databases">
        <title>The genomes of Aspergillus section Nigri reveals drivers in fungal speciation.</title>
        <authorList>
            <consortium name="DOE Joint Genome Institute"/>
            <person name="Vesth T.C."/>
            <person name="Nybo J."/>
            <person name="Theobald S."/>
            <person name="Brandl J."/>
            <person name="Frisvad J.C."/>
            <person name="Nielsen K.F."/>
            <person name="Lyhne E.K."/>
            <person name="Kogle M.E."/>
            <person name="Kuo A."/>
            <person name="Riley R."/>
            <person name="Clum A."/>
            <person name="Nolan M."/>
            <person name="Lipzen A."/>
            <person name="Salamov A."/>
            <person name="Henrissat B."/>
            <person name="Wiebenga A."/>
            <person name="De Vries R.P."/>
            <person name="Grigoriev I.V."/>
            <person name="Mortensen U.H."/>
            <person name="Andersen M.R."/>
            <person name="Baker S.E."/>
        </authorList>
    </citation>
    <scope>NUCLEOTIDE SEQUENCE [LARGE SCALE GENOMIC DNA]</scope>
    <source>
        <strain evidence="3 4">IBT 23096</strain>
    </source>
</reference>
<dbReference type="InterPro" id="IPR038595">
    <property type="entry name" value="LOR_sf"/>
</dbReference>
<dbReference type="Pfam" id="PF04525">
    <property type="entry name" value="LOR"/>
    <property type="match status" value="1"/>
</dbReference>
<dbReference type="STRING" id="1392250.A0A2I2FRK3"/>
<sequence>MTMTTTPTPSLKPPVHLIAIRPESIAAEEISLCVHNRPEPWHPLDYNVYYNRVPVFTVFGHPFSIGQRRTFYDSSGLPLFDLRCRWYSSSILDLKLPGAEKSLLTARLRVAVSEPRVTVTFQNAVAAPSPQDQGQDDGKGKSKGSTEQNSAISRQVTMEVHAQDLDNMVQVVVVENRNVASIRRVTDPEQLTEGQMPPFRLRPKWEVRVAQGVDISLVSGLLYLVGGFGW</sequence>
<dbReference type="SUPFAM" id="SSF54518">
    <property type="entry name" value="Tubby C-terminal domain-like"/>
    <property type="match status" value="1"/>
</dbReference>
<protein>
    <submittedName>
        <fullName evidence="3">Uncharacterized protein</fullName>
    </submittedName>
</protein>
<evidence type="ECO:0000256" key="1">
    <source>
        <dbReference type="ARBA" id="ARBA00005437"/>
    </source>
</evidence>
<proteinExistence type="inferred from homology"/>
<dbReference type="AlphaFoldDB" id="A0A2I2FRK3"/>
<comment type="similarity">
    <text evidence="1">Belongs to the LOR family.</text>
</comment>
<keyword evidence="4" id="KW-1185">Reference proteome</keyword>
<accession>A0A2I2FRK3</accession>
<dbReference type="GeneID" id="36558084"/>
<dbReference type="InterPro" id="IPR025659">
    <property type="entry name" value="Tubby-like_C"/>
</dbReference>
<organism evidence="3 4">
    <name type="scientific">Aspergillus steynii IBT 23096</name>
    <dbReference type="NCBI Taxonomy" id="1392250"/>
    <lineage>
        <taxon>Eukaryota</taxon>
        <taxon>Fungi</taxon>
        <taxon>Dikarya</taxon>
        <taxon>Ascomycota</taxon>
        <taxon>Pezizomycotina</taxon>
        <taxon>Eurotiomycetes</taxon>
        <taxon>Eurotiomycetidae</taxon>
        <taxon>Eurotiales</taxon>
        <taxon>Aspergillaceae</taxon>
        <taxon>Aspergillus</taxon>
        <taxon>Aspergillus subgen. Circumdati</taxon>
    </lineage>
</organism>
<dbReference type="InterPro" id="IPR007612">
    <property type="entry name" value="LOR"/>
</dbReference>
<comment type="caution">
    <text evidence="3">The sequence shown here is derived from an EMBL/GenBank/DDBJ whole genome shotgun (WGS) entry which is preliminary data.</text>
</comment>
<dbReference type="Proteomes" id="UP000234275">
    <property type="component" value="Unassembled WGS sequence"/>
</dbReference>
<gene>
    <name evidence="3" type="ORF">P170DRAFT_441721</name>
</gene>
<name>A0A2I2FRK3_9EURO</name>
<evidence type="ECO:0000256" key="2">
    <source>
        <dbReference type="SAM" id="MobiDB-lite"/>
    </source>
</evidence>
<dbReference type="Gene3D" id="2.40.160.200">
    <property type="entry name" value="LURP1-related"/>
    <property type="match status" value="1"/>
</dbReference>
<feature type="region of interest" description="Disordered" evidence="2">
    <location>
        <begin position="122"/>
        <end position="153"/>
    </location>
</feature>
<dbReference type="EMBL" id="MSFO01000011">
    <property type="protein sequence ID" value="PLB43268.1"/>
    <property type="molecule type" value="Genomic_DNA"/>
</dbReference>
<dbReference type="OrthoDB" id="97518at2759"/>
<evidence type="ECO:0000313" key="3">
    <source>
        <dbReference type="EMBL" id="PLB43268.1"/>
    </source>
</evidence>
<dbReference type="RefSeq" id="XP_024698570.1">
    <property type="nucleotide sequence ID" value="XM_024850385.1"/>
</dbReference>
<evidence type="ECO:0000313" key="4">
    <source>
        <dbReference type="Proteomes" id="UP000234275"/>
    </source>
</evidence>
<dbReference type="VEuPathDB" id="FungiDB:P170DRAFT_441721"/>